<proteinExistence type="predicted"/>
<comment type="caution">
    <text evidence="2">The sequence shown here is derived from an EMBL/GenBank/DDBJ whole genome shotgun (WGS) entry which is preliminary data.</text>
</comment>
<dbReference type="Proteomes" id="UP000663877">
    <property type="component" value="Unassembled WGS sequence"/>
</dbReference>
<dbReference type="EMBL" id="CAJNOI010001853">
    <property type="protein sequence ID" value="CAF1443241.1"/>
    <property type="molecule type" value="Genomic_DNA"/>
</dbReference>
<sequence length="103" mass="11481">MDISSDISNTVEELINNNSNETSIGAPANTLQETASSINEDSQNIATKAYEFKNLTIRASSDAYKTVAHPCQLICRQSRLIDRNMEGLRIKVKNVKVTWFDGM</sequence>
<gene>
    <name evidence="1" type="ORF">BJG266_LOCUS40015</name>
    <name evidence="2" type="ORF">QVE165_LOCUS56895</name>
</gene>
<name>A0A816D0B0_9BILA</name>
<reference evidence="2" key="1">
    <citation type="submission" date="2021-02" db="EMBL/GenBank/DDBJ databases">
        <authorList>
            <person name="Nowell W R."/>
        </authorList>
    </citation>
    <scope>NUCLEOTIDE SEQUENCE</scope>
</reference>
<evidence type="ECO:0000313" key="2">
    <source>
        <dbReference type="EMBL" id="CAF1628424.1"/>
    </source>
</evidence>
<dbReference type="EMBL" id="CAJNOM010002181">
    <property type="protein sequence ID" value="CAF1628424.1"/>
    <property type="molecule type" value="Genomic_DNA"/>
</dbReference>
<evidence type="ECO:0000313" key="3">
    <source>
        <dbReference type="Proteomes" id="UP000663832"/>
    </source>
</evidence>
<evidence type="ECO:0000313" key="1">
    <source>
        <dbReference type="EMBL" id="CAF1443241.1"/>
    </source>
</evidence>
<keyword evidence="3" id="KW-1185">Reference proteome</keyword>
<accession>A0A816D0B0</accession>
<dbReference type="AlphaFoldDB" id="A0A816D0B0"/>
<protein>
    <submittedName>
        <fullName evidence="2">Uncharacterized protein</fullName>
    </submittedName>
</protein>
<organism evidence="2 3">
    <name type="scientific">Adineta steineri</name>
    <dbReference type="NCBI Taxonomy" id="433720"/>
    <lineage>
        <taxon>Eukaryota</taxon>
        <taxon>Metazoa</taxon>
        <taxon>Spiralia</taxon>
        <taxon>Gnathifera</taxon>
        <taxon>Rotifera</taxon>
        <taxon>Eurotatoria</taxon>
        <taxon>Bdelloidea</taxon>
        <taxon>Adinetida</taxon>
        <taxon>Adinetidae</taxon>
        <taxon>Adineta</taxon>
    </lineage>
</organism>
<dbReference type="Proteomes" id="UP000663832">
    <property type="component" value="Unassembled WGS sequence"/>
</dbReference>